<evidence type="ECO:0000313" key="2">
    <source>
        <dbReference type="Proteomes" id="UP000031552"/>
    </source>
</evidence>
<reference evidence="1" key="2">
    <citation type="submission" date="2014-09" db="EMBL/GenBank/DDBJ databases">
        <title>Criblamydia sequanensis harbors a mega-plasmid encoding arsenite resistance.</title>
        <authorList>
            <person name="Bertelli C."/>
            <person name="Goesmann A."/>
            <person name="Greub G."/>
        </authorList>
    </citation>
    <scope>NUCLEOTIDE SEQUENCE [LARGE SCALE GENOMIC DNA]</scope>
    <source>
        <strain evidence="1">CRIB-18</strain>
    </source>
</reference>
<dbReference type="EMBL" id="CCEJ010000007">
    <property type="protein sequence ID" value="CDR34281.1"/>
    <property type="molecule type" value="Genomic_DNA"/>
</dbReference>
<organism evidence="1 2">
    <name type="scientific">Candidatus Criblamydia sequanensis CRIB-18</name>
    <dbReference type="NCBI Taxonomy" id="1437425"/>
    <lineage>
        <taxon>Bacteria</taxon>
        <taxon>Pseudomonadati</taxon>
        <taxon>Chlamydiota</taxon>
        <taxon>Chlamydiia</taxon>
        <taxon>Parachlamydiales</taxon>
        <taxon>Candidatus Criblamydiaceae</taxon>
        <taxon>Candidatus Criblamydia</taxon>
    </lineage>
</organism>
<dbReference type="eggNOG" id="ENOG50336PY">
    <property type="taxonomic scope" value="Bacteria"/>
</dbReference>
<comment type="caution">
    <text evidence="1">The sequence shown here is derived from an EMBL/GenBank/DDBJ whole genome shotgun (WGS) entry which is preliminary data.</text>
</comment>
<dbReference type="STRING" id="1437425.CSEC_1467"/>
<dbReference type="RefSeq" id="WP_041017830.1">
    <property type="nucleotide sequence ID" value="NZ_CCEJ010000007.1"/>
</dbReference>
<proteinExistence type="predicted"/>
<gene>
    <name evidence="1" type="ORF">CSEC_1467</name>
</gene>
<dbReference type="Gene3D" id="3.10.490.10">
    <property type="entry name" value="Gamma-glutamyl cyclotransferase-like"/>
    <property type="match status" value="1"/>
</dbReference>
<keyword evidence="2" id="KW-1185">Reference proteome</keyword>
<name>A0A090CZG9_9BACT</name>
<dbReference type="Proteomes" id="UP000031552">
    <property type="component" value="Unassembled WGS sequence"/>
</dbReference>
<sequence>MDKTSAEQTLGQKSMDTRKMAIAYNIKRVFDRDVEIKPNSKWGIPFDPAARGMLNVIPSESDSDVTNGVLIEVSREDMAKVLLREEGYDLIPVIVQEWENFIHNKPVYKIAYTFYAPQNSSYTSSSILPRPSYYELTRDAAYNFGPLFYLLWLKTTYMADGITPIEDWEKEVKENSPATLKTASFINQESFLEAPKGVCR</sequence>
<accession>A0A090CZG9</accession>
<reference evidence="1" key="1">
    <citation type="submission" date="2013-12" db="EMBL/GenBank/DDBJ databases">
        <authorList>
            <person name="Linke B."/>
        </authorList>
    </citation>
    <scope>NUCLEOTIDE SEQUENCE [LARGE SCALE GENOMIC DNA]</scope>
    <source>
        <strain evidence="1">CRIB-18</strain>
    </source>
</reference>
<dbReference type="OrthoDB" id="17571at2"/>
<dbReference type="AlphaFoldDB" id="A0A090CZG9"/>
<protein>
    <submittedName>
        <fullName evidence="1">Uncharacterized protein</fullName>
    </submittedName>
</protein>
<evidence type="ECO:0000313" key="1">
    <source>
        <dbReference type="EMBL" id="CDR34281.1"/>
    </source>
</evidence>